<reference evidence="1 2" key="1">
    <citation type="journal article" date="2019" name="bioRxiv">
        <title>Genomics, evolutionary history and diagnostics of the Alternaria alternata species group including apple and Asian pear pathotypes.</title>
        <authorList>
            <person name="Armitage A.D."/>
            <person name="Cockerton H.M."/>
            <person name="Sreenivasaprasad S."/>
            <person name="Woodhall J.W."/>
            <person name="Lane C.R."/>
            <person name="Harrison R.J."/>
            <person name="Clarkson J.P."/>
        </authorList>
    </citation>
    <scope>NUCLEOTIDE SEQUENCE [LARGE SCALE GENOMIC DNA]</scope>
    <source>
        <strain evidence="1 2">FERA 650</strain>
    </source>
</reference>
<evidence type="ECO:0000313" key="2">
    <source>
        <dbReference type="Proteomes" id="UP000293547"/>
    </source>
</evidence>
<accession>A0ACB6FT11</accession>
<name>A0ACB6FT11_9PLEO</name>
<sequence length="794" mass="89381">MALSFASNSLHLANWGFSLGDLAIISGAGRAVITWMTAAQRDSGLLEFLNTVPSELGIRKGLVSPDNLNRRWGRELSLLRNGRRSDYSLQNPKDTMDNFDRFTWLMTILVTCLDQAVSSAALTAIITEVSMNIFSDKVLEMDYLQFEIPQHIEGWRSIGCVRKMSLRASGIWQRLERDGRHLPGFVPESDCDELIRMLVWLTIGTTPEYVTSSGDAFSLAMLLQEMGLELLRTGTLEDHFDESTIGVRLDTNAFLSSKDSAIKERSGMRIPLLALDEIISLWPGTVEQNNRRREVFMLGKRAASGIDFATRGVESADDLADPSRWILAFSIDQRPSKRVSAEVFSFARRYLFLPTQAAFDVLSELIETWYSYHHAGSEIVETVLFNNMPPDMLSYEHVQQNGAPLRAGRNGFDARSTWHTLGEIQIFLLGYYYTALSTIVDCSQLVVKEAYGSWSWYDAELVKEMQRFIKGGQDYAGERHGKGKEYKREDMMTLIGRLYAGTGDEQATFVRPETAGIISKLTVLTPALLGDADHPDRIRKFVLLDVDSTSIPCNGAKIVNAVNPIARLDSARLVSAVALEKLRATTDEGDPDFTSHIEPAWGYDATLCTVTYRYKGRLVHKANPLRSETLILKYWASCSKFNYSTGDTAFMTGHNCSSACTAKDPVTERFEHVQKGAFQELGDDWQDTYCYKTSFIEYCNREFTDPSIAVVLEDDKPMEELREAIQMSQLNMTKSSIHWVPTEGKKKARACLASMYPGNTTANFTDSVKQFRWTRFSSIPIVVQQRDRALLVFL</sequence>
<organism evidence="1 2">
    <name type="scientific">Alternaria gaisen</name>
    <dbReference type="NCBI Taxonomy" id="167740"/>
    <lineage>
        <taxon>Eukaryota</taxon>
        <taxon>Fungi</taxon>
        <taxon>Dikarya</taxon>
        <taxon>Ascomycota</taxon>
        <taxon>Pezizomycotina</taxon>
        <taxon>Dothideomycetes</taxon>
        <taxon>Pleosporomycetidae</taxon>
        <taxon>Pleosporales</taxon>
        <taxon>Pleosporineae</taxon>
        <taxon>Pleosporaceae</taxon>
        <taxon>Alternaria</taxon>
        <taxon>Alternaria sect. Alternaria</taxon>
    </lineage>
</organism>
<gene>
    <name evidence="1" type="ORF">AG0111_0g3848</name>
</gene>
<dbReference type="EMBL" id="PDWZ02000003">
    <property type="protein sequence ID" value="KAB2107577.1"/>
    <property type="molecule type" value="Genomic_DNA"/>
</dbReference>
<proteinExistence type="predicted"/>
<protein>
    <submittedName>
        <fullName evidence="1">Uncharacterized protein</fullName>
    </submittedName>
</protein>
<dbReference type="Proteomes" id="UP000293547">
    <property type="component" value="Unassembled WGS sequence"/>
</dbReference>
<comment type="caution">
    <text evidence="1">The sequence shown here is derived from an EMBL/GenBank/DDBJ whole genome shotgun (WGS) entry which is preliminary data.</text>
</comment>
<evidence type="ECO:0000313" key="1">
    <source>
        <dbReference type="EMBL" id="KAB2107577.1"/>
    </source>
</evidence>
<keyword evidence="2" id="KW-1185">Reference proteome</keyword>